<reference evidence="1 2" key="1">
    <citation type="journal article" date="2015" name="Nature">
        <title>rRNA introns, odd ribosomes, and small enigmatic genomes across a large radiation of phyla.</title>
        <authorList>
            <person name="Brown C.T."/>
            <person name="Hug L.A."/>
            <person name="Thomas B.C."/>
            <person name="Sharon I."/>
            <person name="Castelle C.J."/>
            <person name="Singh A."/>
            <person name="Wilkins M.J."/>
            <person name="Williams K.H."/>
            <person name="Banfield J.F."/>
        </authorList>
    </citation>
    <scope>NUCLEOTIDE SEQUENCE [LARGE SCALE GENOMIC DNA]</scope>
</reference>
<dbReference type="EMBL" id="LCQK01000001">
    <property type="protein sequence ID" value="KKW15396.1"/>
    <property type="molecule type" value="Genomic_DNA"/>
</dbReference>
<accession>A0A0G1W9B6</accession>
<dbReference type="Proteomes" id="UP000034224">
    <property type="component" value="Unassembled WGS sequence"/>
</dbReference>
<dbReference type="AlphaFoldDB" id="A0A0G1W9B6"/>
<comment type="caution">
    <text evidence="1">The sequence shown here is derived from an EMBL/GenBank/DDBJ whole genome shotgun (WGS) entry which is preliminary data.</text>
</comment>
<sequence>MKAVATAKPQAYTPRFPEMYKFLFEVYSRAMKPGAKDAEVWCERAKTLFLTLSTLKEEGVLPISFTQTFWEDVQAVMKTVHGRVKPVELTETQSYLTFGISNLRRDFGGD</sequence>
<dbReference type="STRING" id="1618665.UY55_C0001G0150"/>
<evidence type="ECO:0000313" key="1">
    <source>
        <dbReference type="EMBL" id="KKW15396.1"/>
    </source>
</evidence>
<name>A0A0G1W9B6_9BACT</name>
<proteinExistence type="predicted"/>
<gene>
    <name evidence="1" type="ORF">UY55_C0001G0150</name>
</gene>
<organism evidence="1 2">
    <name type="scientific">Candidatus Jorgensenbacteria bacterium GW2011_GWB1_50_10</name>
    <dbReference type="NCBI Taxonomy" id="1618665"/>
    <lineage>
        <taxon>Bacteria</taxon>
        <taxon>Candidatus Joergenseniibacteriota</taxon>
    </lineage>
</organism>
<protein>
    <submittedName>
        <fullName evidence="1">Uncharacterized protein</fullName>
    </submittedName>
</protein>
<evidence type="ECO:0000313" key="2">
    <source>
        <dbReference type="Proteomes" id="UP000034224"/>
    </source>
</evidence>